<dbReference type="Proteomes" id="UP000234951">
    <property type="component" value="Unassembled WGS sequence"/>
</dbReference>
<dbReference type="Proteomes" id="UP000235114">
    <property type="component" value="Unassembled WGS sequence"/>
</dbReference>
<dbReference type="EMBL" id="PGVA01000019">
    <property type="protein sequence ID" value="PLR83542.1"/>
    <property type="molecule type" value="Genomic_DNA"/>
</dbReference>
<gene>
    <name evidence="1" type="ORF">CU635_08920</name>
    <name evidence="2" type="ORF">CVD25_01300</name>
</gene>
<evidence type="ECO:0000313" key="3">
    <source>
        <dbReference type="Proteomes" id="UP000234951"/>
    </source>
</evidence>
<evidence type="ECO:0000313" key="4">
    <source>
        <dbReference type="Proteomes" id="UP000235114"/>
    </source>
</evidence>
<name>A0A2N5GMZ6_9BACI</name>
<sequence length="91" mass="10846">MQYQLGDTFITKEDLELNNGVVKKGSTGVIDEIQSDHDYDDGGQPVPYRIWFSHFNHYKVNDTNDPNPRETYYWFNDRDIEQYMEKVVNLH</sequence>
<keyword evidence="4" id="KW-1185">Reference proteome</keyword>
<dbReference type="AlphaFoldDB" id="A0A2N5GMZ6"/>
<accession>A0A2N5GMZ6</accession>
<dbReference type="RefSeq" id="WP_101577019.1">
    <property type="nucleotide sequence ID" value="NZ_PGVA01000019.1"/>
</dbReference>
<organism evidence="1 3">
    <name type="scientific">Bacillus canaveralius</name>
    <dbReference type="NCBI Taxonomy" id="1403243"/>
    <lineage>
        <taxon>Bacteria</taxon>
        <taxon>Bacillati</taxon>
        <taxon>Bacillota</taxon>
        <taxon>Bacilli</taxon>
        <taxon>Bacillales</taxon>
        <taxon>Bacillaceae</taxon>
        <taxon>Bacillus</taxon>
    </lineage>
</organism>
<comment type="caution">
    <text evidence="1">The sequence shown here is derived from an EMBL/GenBank/DDBJ whole genome shotgun (WGS) entry which is preliminary data.</text>
</comment>
<proteinExistence type="predicted"/>
<evidence type="ECO:0000313" key="2">
    <source>
        <dbReference type="EMBL" id="PLS00728.1"/>
    </source>
</evidence>
<reference evidence="1 3" key="1">
    <citation type="submission" date="2017-11" db="EMBL/GenBank/DDBJ databases">
        <title>Comparitive Functional Genomics of Dry Heat Resistant strains isolated from the Viking Spacecraft.</title>
        <authorList>
            <person name="Seuylemezian A."/>
            <person name="Cooper K."/>
            <person name="Vaishampayan P."/>
        </authorList>
    </citation>
    <scope>NUCLEOTIDE SEQUENCE [LARGE SCALE GENOMIC DNA]</scope>
    <source>
        <strain evidence="1 3">M4.6</strain>
    </source>
</reference>
<evidence type="ECO:0000313" key="1">
    <source>
        <dbReference type="EMBL" id="PLR83542.1"/>
    </source>
</evidence>
<reference evidence="2 4" key="2">
    <citation type="submission" date="2017-12" db="EMBL/GenBank/DDBJ databases">
        <title>Comparative Functional Genomics of Dry Heat Resistant strains isolated from the Viking Spacecraft.</title>
        <authorList>
            <person name="Seuylemezian A."/>
            <person name="Cooper K."/>
            <person name="Vaishampayan P."/>
        </authorList>
    </citation>
    <scope>NUCLEOTIDE SEQUENCE [LARGE SCALE GENOMIC DNA]</scope>
    <source>
        <strain evidence="2 4">ATCC 29669</strain>
    </source>
</reference>
<protein>
    <submittedName>
        <fullName evidence="1">Uncharacterized protein</fullName>
    </submittedName>
</protein>
<dbReference type="EMBL" id="PGVD01000004">
    <property type="protein sequence ID" value="PLS00728.1"/>
    <property type="molecule type" value="Genomic_DNA"/>
</dbReference>